<dbReference type="InterPro" id="IPR036398">
    <property type="entry name" value="CA_dom_sf"/>
</dbReference>
<dbReference type="EMBL" id="FTOU01000036">
    <property type="protein sequence ID" value="SIT18423.1"/>
    <property type="molecule type" value="Genomic_DNA"/>
</dbReference>
<dbReference type="Proteomes" id="UP000186216">
    <property type="component" value="Unassembled WGS sequence"/>
</dbReference>
<comment type="caution">
    <text evidence="2">The sequence shown here is derived from an EMBL/GenBank/DDBJ whole genome shotgun (WGS) entry which is preliminary data.</text>
</comment>
<accession>A0AA45W8Q2</accession>
<reference evidence="2 3" key="1">
    <citation type="submission" date="2017-01" db="EMBL/GenBank/DDBJ databases">
        <authorList>
            <person name="Varghese N."/>
            <person name="Submissions S."/>
        </authorList>
    </citation>
    <scope>NUCLEOTIDE SEQUENCE [LARGE SCALE GENOMIC DNA]</scope>
    <source>
        <strain evidence="2 3">DSM 18447</strain>
    </source>
</reference>
<keyword evidence="1" id="KW-0732">Signal</keyword>
<dbReference type="InterPro" id="IPR018883">
    <property type="entry name" value="Delta_CA"/>
</dbReference>
<feature type="chain" id="PRO_5041216921" description="Carbonic anhydrase" evidence="1">
    <location>
        <begin position="23"/>
        <end position="285"/>
    </location>
</feature>
<sequence length="285" mass="30002">MSTEIFKLSAALLAMTGTAALADDRSKAVSDEVIGAQRAALASATDGAGFGPQAPRDIDSATGNNRRVFGASSSFARMNLCNIHFHESAEHKGGEFTTYAGNGDGHGYGTGFKYDGDLSEAELAPIDMSVGGSKYGGLEPGDTIEIHFVYSSAEVSPGPALDACMSAAVKKPDLRVEAVIAVLVSNGGANFTEMTDVEIADGLYQAVNLPSDLGKPVVYAGSTTGPDYNEEGSPYQVTWSVRPQVAKLDIASVDTWLKNNLFEEKHAHAVRNLIIDPDLLAPIMR</sequence>
<organism evidence="2 3">
    <name type="scientific">Paracoccus saliphilus</name>
    <dbReference type="NCBI Taxonomy" id="405559"/>
    <lineage>
        <taxon>Bacteria</taxon>
        <taxon>Pseudomonadati</taxon>
        <taxon>Pseudomonadota</taxon>
        <taxon>Alphaproteobacteria</taxon>
        <taxon>Rhodobacterales</taxon>
        <taxon>Paracoccaceae</taxon>
        <taxon>Paracoccus</taxon>
    </lineage>
</organism>
<evidence type="ECO:0008006" key="4">
    <source>
        <dbReference type="Google" id="ProtNLM"/>
    </source>
</evidence>
<gene>
    <name evidence="2" type="ORF">SAMN05421772_1367</name>
</gene>
<evidence type="ECO:0000313" key="3">
    <source>
        <dbReference type="Proteomes" id="UP000186216"/>
    </source>
</evidence>
<protein>
    <recommendedName>
        <fullName evidence="4">Carbonic anhydrase</fullName>
    </recommendedName>
</protein>
<name>A0AA45W8Q2_9RHOB</name>
<dbReference type="Pfam" id="PF10563">
    <property type="entry name" value="CA_like"/>
    <property type="match status" value="1"/>
</dbReference>
<evidence type="ECO:0000256" key="1">
    <source>
        <dbReference type="SAM" id="SignalP"/>
    </source>
</evidence>
<dbReference type="RefSeq" id="WP_272848094.1">
    <property type="nucleotide sequence ID" value="NZ_CP067140.1"/>
</dbReference>
<dbReference type="AlphaFoldDB" id="A0AA45W8Q2"/>
<proteinExistence type="predicted"/>
<dbReference type="SUPFAM" id="SSF51069">
    <property type="entry name" value="Carbonic anhydrase"/>
    <property type="match status" value="1"/>
</dbReference>
<evidence type="ECO:0000313" key="2">
    <source>
        <dbReference type="EMBL" id="SIT18423.1"/>
    </source>
</evidence>
<feature type="signal peptide" evidence="1">
    <location>
        <begin position="1"/>
        <end position="22"/>
    </location>
</feature>